<organism evidence="6 7">
    <name type="scientific">Actinomyces denticolens</name>
    <dbReference type="NCBI Taxonomy" id="52767"/>
    <lineage>
        <taxon>Bacteria</taxon>
        <taxon>Bacillati</taxon>
        <taxon>Actinomycetota</taxon>
        <taxon>Actinomycetes</taxon>
        <taxon>Actinomycetales</taxon>
        <taxon>Actinomycetaceae</taxon>
        <taxon>Actinomyces</taxon>
    </lineage>
</organism>
<feature type="domain" description="Peptidase S33 tripeptidyl aminopeptidase-like C-terminal" evidence="5">
    <location>
        <begin position="440"/>
        <end position="537"/>
    </location>
</feature>
<evidence type="ECO:0000259" key="5">
    <source>
        <dbReference type="Pfam" id="PF08386"/>
    </source>
</evidence>
<comment type="caution">
    <text evidence="6">The sequence shown here is derived from an EMBL/GenBank/DDBJ whole genome shotgun (WGS) entry which is preliminary data.</text>
</comment>
<evidence type="ECO:0000313" key="6">
    <source>
        <dbReference type="EMBL" id="SHI88418.1"/>
    </source>
</evidence>
<keyword evidence="2" id="KW-0732">Signal</keyword>
<sequence length="545" mass="56462">MPSASPGTADLNAFMSQSVAWEDCGLGDASKCATITVPLDYSQPGGQTITLALRKMIAADGKGEKGSLVINPGGPGVSGLDYVPTISDSLSPQVRNAYDIVGFDPRGVGKSTPLTCWTAADLAAASKQASERQEATPENKEAAIPDEALQEGGGAGGGPEAPDLDAAAGGAAGTSTDPTTAAEAQAQGAALASACAQNSQIPELLDHMDSQTVIRDMDVIRSVLGDEKLNFLGASYGTYLGATYIRAFPQRAGTMILDSALDPSLTRAQLHSEDMASTEKRALEYITACQSASGCPLTGTPEEGRAQLLTFIESADAQPLTLDRTTTTLRSTDLRSMVLYIAKHSDAYWAQSIPGLSEAMSSRNATKLYSTYLATLQASSRKGVQTGPSPTADQQLIKLWNTTYASFAVHCADYPDTGDAASWDAQAAAAKKASPLAYSGQKAYMDAICHGWGHSASAPQHQGFSSPTTDPVLVVGNKNDPTTPYAWSESLARELTGSRLLSVDEAIHGATGRNSCATRAINGALLDGSLPAEGTACPADPAVDG</sequence>
<evidence type="ECO:0000313" key="7">
    <source>
        <dbReference type="Proteomes" id="UP000184390"/>
    </source>
</evidence>
<protein>
    <submittedName>
        <fullName evidence="6">Alpha/beta hydrolase fold</fullName>
    </submittedName>
</protein>
<keyword evidence="7" id="KW-1185">Reference proteome</keyword>
<accession>A0ABY1IAK6</accession>
<dbReference type="PANTHER" id="PTHR43248:SF29">
    <property type="entry name" value="TRIPEPTIDYL AMINOPEPTIDASE"/>
    <property type="match status" value="1"/>
</dbReference>
<feature type="region of interest" description="Disordered" evidence="4">
    <location>
        <begin position="127"/>
        <end position="185"/>
    </location>
</feature>
<dbReference type="Proteomes" id="UP000184390">
    <property type="component" value="Unassembled WGS sequence"/>
</dbReference>
<comment type="similarity">
    <text evidence="1">Belongs to the peptidase S33 family.</text>
</comment>
<dbReference type="EMBL" id="FQYL01000006">
    <property type="protein sequence ID" value="SHI88418.1"/>
    <property type="molecule type" value="Genomic_DNA"/>
</dbReference>
<dbReference type="SUPFAM" id="SSF53474">
    <property type="entry name" value="alpha/beta-Hydrolases"/>
    <property type="match status" value="1"/>
</dbReference>
<name>A0ABY1IAK6_9ACTO</name>
<evidence type="ECO:0000256" key="3">
    <source>
        <dbReference type="ARBA" id="ARBA00022801"/>
    </source>
</evidence>
<dbReference type="InterPro" id="IPR029058">
    <property type="entry name" value="AB_hydrolase_fold"/>
</dbReference>
<dbReference type="PANTHER" id="PTHR43248">
    <property type="entry name" value="2-SUCCINYL-6-HYDROXY-2,4-CYCLOHEXADIENE-1-CARBOXYLATE SYNTHASE"/>
    <property type="match status" value="1"/>
</dbReference>
<dbReference type="GO" id="GO:0016787">
    <property type="term" value="F:hydrolase activity"/>
    <property type="evidence" value="ECO:0007669"/>
    <property type="project" value="UniProtKB-KW"/>
</dbReference>
<evidence type="ECO:0000256" key="4">
    <source>
        <dbReference type="SAM" id="MobiDB-lite"/>
    </source>
</evidence>
<keyword evidence="3 6" id="KW-0378">Hydrolase</keyword>
<gene>
    <name evidence="6" type="ORF">SAMN05216246_106115</name>
</gene>
<proteinExistence type="inferred from homology"/>
<evidence type="ECO:0000256" key="2">
    <source>
        <dbReference type="ARBA" id="ARBA00022729"/>
    </source>
</evidence>
<evidence type="ECO:0000256" key="1">
    <source>
        <dbReference type="ARBA" id="ARBA00010088"/>
    </source>
</evidence>
<dbReference type="InterPro" id="IPR051601">
    <property type="entry name" value="Serine_prot/Carboxylest_S33"/>
</dbReference>
<reference evidence="6 7" key="1">
    <citation type="submission" date="2016-11" db="EMBL/GenBank/DDBJ databases">
        <authorList>
            <person name="Varghese N."/>
            <person name="Submissions S."/>
        </authorList>
    </citation>
    <scope>NUCLEOTIDE SEQUENCE [LARGE SCALE GENOMIC DNA]</scope>
    <source>
        <strain evidence="6 7">PA</strain>
    </source>
</reference>
<dbReference type="Pfam" id="PF08386">
    <property type="entry name" value="Abhydrolase_4"/>
    <property type="match status" value="1"/>
</dbReference>
<feature type="compositionally biased region" description="Basic and acidic residues" evidence="4">
    <location>
        <begin position="129"/>
        <end position="143"/>
    </location>
</feature>
<dbReference type="Gene3D" id="3.40.50.1820">
    <property type="entry name" value="alpha/beta hydrolase"/>
    <property type="match status" value="1"/>
</dbReference>
<dbReference type="InterPro" id="IPR013595">
    <property type="entry name" value="Pept_S33_TAP-like_C"/>
</dbReference>
<feature type="compositionally biased region" description="Low complexity" evidence="4">
    <location>
        <begin position="160"/>
        <end position="185"/>
    </location>
</feature>